<gene>
    <name evidence="2" type="ORF">V144x_24680</name>
    <name evidence="3" type="ORF">V202x_39710</name>
</gene>
<dbReference type="KEGG" id="gaw:V144x_24680"/>
<evidence type="ECO:0000313" key="5">
    <source>
        <dbReference type="Proteomes" id="UP000318704"/>
    </source>
</evidence>
<evidence type="ECO:0000313" key="4">
    <source>
        <dbReference type="Proteomes" id="UP000318384"/>
    </source>
</evidence>
<dbReference type="OrthoDB" id="288256at2"/>
<feature type="transmembrane region" description="Helical" evidence="1">
    <location>
        <begin position="32"/>
        <end position="51"/>
    </location>
</feature>
<dbReference type="RefSeq" id="WP_144985385.1">
    <property type="nucleotide sequence ID" value="NZ_CP037422.1"/>
</dbReference>
<organism evidence="2 5">
    <name type="scientific">Gimesia aquarii</name>
    <dbReference type="NCBI Taxonomy" id="2527964"/>
    <lineage>
        <taxon>Bacteria</taxon>
        <taxon>Pseudomonadati</taxon>
        <taxon>Planctomycetota</taxon>
        <taxon>Planctomycetia</taxon>
        <taxon>Planctomycetales</taxon>
        <taxon>Planctomycetaceae</taxon>
        <taxon>Gimesia</taxon>
    </lineage>
</organism>
<keyword evidence="1" id="KW-0472">Membrane</keyword>
<evidence type="ECO:0000313" key="2">
    <source>
        <dbReference type="EMBL" id="QDT96997.1"/>
    </source>
</evidence>
<dbReference type="Proteomes" id="UP000318384">
    <property type="component" value="Chromosome"/>
</dbReference>
<proteinExistence type="predicted"/>
<keyword evidence="1" id="KW-0812">Transmembrane</keyword>
<dbReference type="EMBL" id="CP037920">
    <property type="protein sequence ID" value="QDT96997.1"/>
    <property type="molecule type" value="Genomic_DNA"/>
</dbReference>
<dbReference type="Proteomes" id="UP000318704">
    <property type="component" value="Chromosome"/>
</dbReference>
<evidence type="ECO:0000313" key="3">
    <source>
        <dbReference type="EMBL" id="QDU10559.1"/>
    </source>
</evidence>
<protein>
    <submittedName>
        <fullName evidence="2">Uncharacterized protein</fullName>
    </submittedName>
</protein>
<sequence length="152" mass="17041">MSTISFDAPEARSGYPSSKFLTTNYYQTGIKITVWTLGLIVLCLAMVDFYAQTHANETGIALQSAQNEKLEINEDLRISDIDKYIVGSPVVRTRPADKYTNMCKQMKEYTWKGFFKNYSISVYLGLGNDPSVDYVHGPGDLVQESDQKSSSL</sequence>
<name>A0A517VVG8_9PLAN</name>
<keyword evidence="4" id="KW-1185">Reference proteome</keyword>
<dbReference type="EMBL" id="CP037422">
    <property type="protein sequence ID" value="QDU10559.1"/>
    <property type="molecule type" value="Genomic_DNA"/>
</dbReference>
<reference evidence="4 5" key="1">
    <citation type="submission" date="2019-03" db="EMBL/GenBank/DDBJ databases">
        <title>Deep-cultivation of Planctomycetes and their phenomic and genomic characterization uncovers novel biology.</title>
        <authorList>
            <person name="Wiegand S."/>
            <person name="Jogler M."/>
            <person name="Boedeker C."/>
            <person name="Pinto D."/>
            <person name="Vollmers J."/>
            <person name="Rivas-Marin E."/>
            <person name="Kohn T."/>
            <person name="Peeters S.H."/>
            <person name="Heuer A."/>
            <person name="Rast P."/>
            <person name="Oberbeckmann S."/>
            <person name="Bunk B."/>
            <person name="Jeske O."/>
            <person name="Meyerdierks A."/>
            <person name="Storesund J.E."/>
            <person name="Kallscheuer N."/>
            <person name="Luecker S."/>
            <person name="Lage O.M."/>
            <person name="Pohl T."/>
            <person name="Merkel B.J."/>
            <person name="Hornburger P."/>
            <person name="Mueller R.-W."/>
            <person name="Bruemmer F."/>
            <person name="Labrenz M."/>
            <person name="Spormann A.M."/>
            <person name="Op den Camp H."/>
            <person name="Overmann J."/>
            <person name="Amann R."/>
            <person name="Jetten M.S.M."/>
            <person name="Mascher T."/>
            <person name="Medema M.H."/>
            <person name="Devos D.P."/>
            <person name="Kaster A.-K."/>
            <person name="Ovreas L."/>
            <person name="Rohde M."/>
            <person name="Galperin M.Y."/>
            <person name="Jogler C."/>
        </authorList>
    </citation>
    <scope>NUCLEOTIDE SEQUENCE [LARGE SCALE GENOMIC DNA]</scope>
    <source>
        <strain evidence="2 5">V144</strain>
        <strain evidence="3 4">V202</strain>
    </source>
</reference>
<accession>A0A517VVG8</accession>
<dbReference type="AlphaFoldDB" id="A0A517VVG8"/>
<keyword evidence="1" id="KW-1133">Transmembrane helix</keyword>
<evidence type="ECO:0000256" key="1">
    <source>
        <dbReference type="SAM" id="Phobius"/>
    </source>
</evidence>
<accession>A0A517WZ81</accession>